<dbReference type="InterPro" id="IPR036691">
    <property type="entry name" value="Endo/exonu/phosph_ase_sf"/>
</dbReference>
<proteinExistence type="predicted"/>
<evidence type="ECO:0000313" key="1">
    <source>
        <dbReference type="EMBL" id="VDP02104.1"/>
    </source>
</evidence>
<gene>
    <name evidence="1" type="ORF">HPBE_LOCUS15207</name>
</gene>
<sequence>MNVGTVSGRSCELAEALDRRRVAYVRYRRRGGPVTSSLAPYAGCSEEAKDEVWTLLDEKTAEVPSEDAVVIAGDLNGHVGSAKDGHSCHGDFGYGARNVDGGRILEYTDPHNLIIANTASRKRDAHLVSFYSGSTKTQIDFILVKHRDREVTDAKEVPYDTAASHSTVHWYALLSSHLRS</sequence>
<accession>A0A3P8BB86</accession>
<organism evidence="1">
    <name type="scientific">Heligmosomoides polygyrus</name>
    <name type="common">Parasitic roundworm</name>
    <dbReference type="NCBI Taxonomy" id="6339"/>
    <lineage>
        <taxon>Eukaryota</taxon>
        <taxon>Metazoa</taxon>
        <taxon>Ecdysozoa</taxon>
        <taxon>Nematoda</taxon>
        <taxon>Chromadorea</taxon>
        <taxon>Rhabditida</taxon>
        <taxon>Rhabditina</taxon>
        <taxon>Rhabditomorpha</taxon>
        <taxon>Strongyloidea</taxon>
        <taxon>Heligmosomidae</taxon>
        <taxon>Heligmosomoides</taxon>
    </lineage>
</organism>
<dbReference type="EMBL" id="UZAH01028743">
    <property type="protein sequence ID" value="VDP02104.1"/>
    <property type="molecule type" value="Genomic_DNA"/>
</dbReference>
<reference evidence="1" key="1">
    <citation type="submission" date="2018-11" db="EMBL/GenBank/DDBJ databases">
        <authorList>
            <consortium name="Pathogen Informatics"/>
        </authorList>
    </citation>
    <scope>NUCLEOTIDE SEQUENCE [LARGE SCALE GENOMIC DNA]</scope>
</reference>
<dbReference type="AlphaFoldDB" id="A0A3P8BB86"/>
<dbReference type="PANTHER" id="PTHR23227:SF67">
    <property type="entry name" value="CRANIOFACIAL DEVELOPMENT PROTEIN 2-LIKE"/>
    <property type="match status" value="1"/>
</dbReference>
<dbReference type="SUPFAM" id="SSF56219">
    <property type="entry name" value="DNase I-like"/>
    <property type="match status" value="1"/>
</dbReference>
<protein>
    <recommendedName>
        <fullName evidence="2">Endo/exonuclease/phosphatase domain-containing protein</fullName>
    </recommendedName>
</protein>
<dbReference type="OrthoDB" id="412793at2759"/>
<dbReference type="PANTHER" id="PTHR23227">
    <property type="entry name" value="BUCENTAUR RELATED"/>
    <property type="match status" value="1"/>
</dbReference>
<dbReference type="InterPro" id="IPR027124">
    <property type="entry name" value="Swc5/CFDP1/2"/>
</dbReference>
<dbReference type="Gene3D" id="3.60.10.10">
    <property type="entry name" value="Endonuclease/exonuclease/phosphatase"/>
    <property type="match status" value="1"/>
</dbReference>
<evidence type="ECO:0008006" key="2">
    <source>
        <dbReference type="Google" id="ProtNLM"/>
    </source>
</evidence>
<name>A0A3P8BB86_HELPZ</name>